<dbReference type="Proteomes" id="UP001233836">
    <property type="component" value="Unassembled WGS sequence"/>
</dbReference>
<evidence type="ECO:0000256" key="1">
    <source>
        <dbReference type="SAM" id="Phobius"/>
    </source>
</evidence>
<proteinExistence type="predicted"/>
<comment type="caution">
    <text evidence="2">The sequence shown here is derived from an EMBL/GenBank/DDBJ whole genome shotgun (WGS) entry which is preliminary data.</text>
</comment>
<protein>
    <submittedName>
        <fullName evidence="2">Type II secretory pathway component PulJ</fullName>
    </submittedName>
</protein>
<evidence type="ECO:0000313" key="3">
    <source>
        <dbReference type="Proteomes" id="UP001233836"/>
    </source>
</evidence>
<keyword evidence="3" id="KW-1185">Reference proteome</keyword>
<organism evidence="2 3">
    <name type="scientific">Paenibacillus tundrae</name>
    <dbReference type="NCBI Taxonomy" id="528187"/>
    <lineage>
        <taxon>Bacteria</taxon>
        <taxon>Bacillati</taxon>
        <taxon>Bacillota</taxon>
        <taxon>Bacilli</taxon>
        <taxon>Bacillales</taxon>
        <taxon>Paenibacillaceae</taxon>
        <taxon>Paenibacillus</taxon>
    </lineage>
</organism>
<keyword evidence="1" id="KW-1133">Transmembrane helix</keyword>
<name>A0ABT9WH61_9BACL</name>
<sequence length="43" mass="4917">MKKIWRRLGAFTGYTFLILLAAFFLFSLVAVILLAIYDFQGGM</sequence>
<accession>A0ABT9WH61</accession>
<dbReference type="RefSeq" id="WP_307218896.1">
    <property type="nucleotide sequence ID" value="NZ_JAUSTI010000012.1"/>
</dbReference>
<reference evidence="2 3" key="1">
    <citation type="submission" date="2023-07" db="EMBL/GenBank/DDBJ databases">
        <title>Sorghum-associated microbial communities from plants grown in Nebraska, USA.</title>
        <authorList>
            <person name="Schachtman D."/>
        </authorList>
    </citation>
    <scope>NUCLEOTIDE SEQUENCE [LARGE SCALE GENOMIC DNA]</scope>
    <source>
        <strain evidence="2 3">DS1314</strain>
    </source>
</reference>
<gene>
    <name evidence="2" type="ORF">J2T19_004093</name>
</gene>
<keyword evidence="1" id="KW-0812">Transmembrane</keyword>
<evidence type="ECO:0000313" key="2">
    <source>
        <dbReference type="EMBL" id="MDQ0172603.1"/>
    </source>
</evidence>
<dbReference type="EMBL" id="JAUSTI010000012">
    <property type="protein sequence ID" value="MDQ0172603.1"/>
    <property type="molecule type" value="Genomic_DNA"/>
</dbReference>
<feature type="transmembrane region" description="Helical" evidence="1">
    <location>
        <begin position="12"/>
        <end position="37"/>
    </location>
</feature>
<keyword evidence="1" id="KW-0472">Membrane</keyword>